<proteinExistence type="predicted"/>
<dbReference type="Proteomes" id="UP001165064">
    <property type="component" value="Unassembled WGS sequence"/>
</dbReference>
<name>A0ACB5SZJ5_AMBMO</name>
<evidence type="ECO:0000313" key="2">
    <source>
        <dbReference type="Proteomes" id="UP001165064"/>
    </source>
</evidence>
<sequence>MQQKENIQSTQTEKSKETAQDPPSSNKTQKSHKSPATATTTTTPQPENLLSIANASKFINDKLLIKGFFSNNPSKLQKILFLSTDYDELLDNSDNSDYLQGFELNETIYKNDKNVINILYALLTSIDNNSKANENIGLKMRQQDRKITELNQEVARLKKRIDQKDRQIQSLETDVLRSQLEMKDSKAKYVNIYKKNIELEKNFKVYSDEVTRELRRNNIEIESLESKLQNTLKRKHIHSSNKDIHAKSIVLNKPAVQPAINEEIRHAKRIKLNNDKLVNIIEENHRLKEKISNLTGFWLNVREFLVSVNEFMNNELHPNLANGTSLLSPPEP</sequence>
<comment type="caution">
    <text evidence="1">The sequence shown here is derived from an EMBL/GenBank/DDBJ whole genome shotgun (WGS) entry which is preliminary data.</text>
</comment>
<evidence type="ECO:0000313" key="1">
    <source>
        <dbReference type="EMBL" id="GME77589.1"/>
    </source>
</evidence>
<organism evidence="1 2">
    <name type="scientific">Ambrosiozyma monospora</name>
    <name type="common">Yeast</name>
    <name type="synonym">Endomycopsis monosporus</name>
    <dbReference type="NCBI Taxonomy" id="43982"/>
    <lineage>
        <taxon>Eukaryota</taxon>
        <taxon>Fungi</taxon>
        <taxon>Dikarya</taxon>
        <taxon>Ascomycota</taxon>
        <taxon>Saccharomycotina</taxon>
        <taxon>Pichiomycetes</taxon>
        <taxon>Pichiales</taxon>
        <taxon>Pichiaceae</taxon>
        <taxon>Ambrosiozyma</taxon>
    </lineage>
</organism>
<reference evidence="1" key="1">
    <citation type="submission" date="2023-04" db="EMBL/GenBank/DDBJ databases">
        <title>Ambrosiozyma monospora NBRC 10751.</title>
        <authorList>
            <person name="Ichikawa N."/>
            <person name="Sato H."/>
            <person name="Tonouchi N."/>
        </authorList>
    </citation>
    <scope>NUCLEOTIDE SEQUENCE</scope>
    <source>
        <strain evidence="1">NBRC 10751</strain>
    </source>
</reference>
<dbReference type="EMBL" id="BSXS01001900">
    <property type="protein sequence ID" value="GME77589.1"/>
    <property type="molecule type" value="Genomic_DNA"/>
</dbReference>
<keyword evidence="2" id="KW-1185">Reference proteome</keyword>
<gene>
    <name evidence="1" type="ORF">Amon02_000309100</name>
</gene>
<accession>A0ACB5SZJ5</accession>
<protein>
    <submittedName>
        <fullName evidence="1">Unnamed protein product</fullName>
    </submittedName>
</protein>